<keyword evidence="3" id="KW-1185">Reference proteome</keyword>
<dbReference type="EMBL" id="WVTB01000091">
    <property type="protein sequence ID" value="KAF3798830.1"/>
    <property type="molecule type" value="Genomic_DNA"/>
</dbReference>
<protein>
    <submittedName>
        <fullName evidence="2">Uncharacterized protein</fullName>
    </submittedName>
</protein>
<comment type="caution">
    <text evidence="2">The sequence shown here is derived from an EMBL/GenBank/DDBJ whole genome shotgun (WGS) entry which is preliminary data.</text>
</comment>
<accession>A0A8H4FEE9</accession>
<evidence type="ECO:0000256" key="1">
    <source>
        <dbReference type="SAM" id="MobiDB-lite"/>
    </source>
</evidence>
<dbReference type="GeneID" id="69015429"/>
<name>A0A8H4FEE9_COLGL</name>
<feature type="compositionally biased region" description="Basic and acidic residues" evidence="1">
    <location>
        <begin position="264"/>
        <end position="274"/>
    </location>
</feature>
<gene>
    <name evidence="2" type="ORF">GCG54_00008288</name>
</gene>
<feature type="compositionally biased region" description="Polar residues" evidence="1">
    <location>
        <begin position="200"/>
        <end position="223"/>
    </location>
</feature>
<reference evidence="2" key="2">
    <citation type="submission" date="2020-03" db="EMBL/GenBank/DDBJ databases">
        <authorList>
            <person name="Fu F.-F."/>
            <person name="Chen J."/>
        </authorList>
    </citation>
    <scope>NUCLEOTIDE SEQUENCE</scope>
    <source>
        <strain evidence="2">Lc1</strain>
    </source>
</reference>
<evidence type="ECO:0000313" key="2">
    <source>
        <dbReference type="EMBL" id="KAF3798830.1"/>
    </source>
</evidence>
<sequence length="388" mass="44012">MSSQRHVTSAATHAKYRYKPRGYFPKQAKWLNLTVSLFNADVADVLLSEAEKNFVIVDLSRAFTQSETLGNSGDIYHNRTVRVVKQMLKGDVAIVEWQVCAAILRHQLQIPEHWLENPTFRQYYDGMIYLRGCSMGDKVYSKNGIKRAMRGAEFAQSQHRNYAGVGYGDVPTGPMPRPEATHQTRAVHQNESRKRREPETSTPFTLAGGSTASEGQLSASQVPRKNKRRAERDESTATLQGHIEVIDINSDDEDVKPATKRPRKDAQPDRKENTDPDWNNTIGRVNTAEAQQDVERQIVTETSDAEVQKTTRELRNTMRFLSNIAASESEIFRRDILHSFITTIQSNGWNELVQCASELVIAEGSDYRQFLAEQLREKLTERVNNLSA</sequence>
<feature type="compositionally biased region" description="Basic and acidic residues" evidence="1">
    <location>
        <begin position="188"/>
        <end position="199"/>
    </location>
</feature>
<reference evidence="2" key="1">
    <citation type="journal article" date="2020" name="Phytopathology">
        <title>Genome sequence and comparative analysis of Colletotrichum gloeosporioides isolated from Liriodendron leaves.</title>
        <authorList>
            <person name="Fu F.F."/>
            <person name="Hao Z."/>
            <person name="Wang P."/>
            <person name="Lu Y."/>
            <person name="Xue L.J."/>
            <person name="Wei G."/>
            <person name="Tian Y."/>
            <person name="Baishi H."/>
            <person name="Xu H."/>
            <person name="Shi J."/>
            <person name="Cheng T."/>
            <person name="Wang G."/>
            <person name="Yi Y."/>
            <person name="Chen J."/>
        </authorList>
    </citation>
    <scope>NUCLEOTIDE SEQUENCE</scope>
    <source>
        <strain evidence="2">Lc1</strain>
    </source>
</reference>
<dbReference type="Proteomes" id="UP000613401">
    <property type="component" value="Unassembled WGS sequence"/>
</dbReference>
<dbReference type="RefSeq" id="XP_045257990.1">
    <property type="nucleotide sequence ID" value="XM_045408256.1"/>
</dbReference>
<dbReference type="AlphaFoldDB" id="A0A8H4FEE9"/>
<proteinExistence type="predicted"/>
<evidence type="ECO:0000313" key="3">
    <source>
        <dbReference type="Proteomes" id="UP000613401"/>
    </source>
</evidence>
<organism evidence="2 3">
    <name type="scientific">Colletotrichum gloeosporioides</name>
    <name type="common">Anthracnose fungus</name>
    <name type="synonym">Glomerella cingulata</name>
    <dbReference type="NCBI Taxonomy" id="474922"/>
    <lineage>
        <taxon>Eukaryota</taxon>
        <taxon>Fungi</taxon>
        <taxon>Dikarya</taxon>
        <taxon>Ascomycota</taxon>
        <taxon>Pezizomycotina</taxon>
        <taxon>Sordariomycetes</taxon>
        <taxon>Hypocreomycetidae</taxon>
        <taxon>Glomerellales</taxon>
        <taxon>Glomerellaceae</taxon>
        <taxon>Colletotrichum</taxon>
        <taxon>Colletotrichum gloeosporioides species complex</taxon>
    </lineage>
</organism>
<feature type="region of interest" description="Disordered" evidence="1">
    <location>
        <begin position="164"/>
        <end position="282"/>
    </location>
</feature>